<evidence type="ECO:0000259" key="3">
    <source>
        <dbReference type="Pfam" id="PF01425"/>
    </source>
</evidence>
<evidence type="ECO:0000313" key="5">
    <source>
        <dbReference type="Proteomes" id="UP001165063"/>
    </source>
</evidence>
<dbReference type="AlphaFoldDB" id="A0A9W6YYM0"/>
<dbReference type="InterPro" id="IPR023631">
    <property type="entry name" value="Amidase_dom"/>
</dbReference>
<dbReference type="Gene3D" id="3.90.1300.10">
    <property type="entry name" value="Amidase signature (AS) domain"/>
    <property type="match status" value="1"/>
</dbReference>
<dbReference type="Pfam" id="PF01425">
    <property type="entry name" value="Amidase"/>
    <property type="match status" value="1"/>
</dbReference>
<dbReference type="PANTHER" id="PTHR46072:SF4">
    <property type="entry name" value="AMIDASE C550.07-RELATED"/>
    <property type="match status" value="1"/>
</dbReference>
<evidence type="ECO:0000313" key="4">
    <source>
        <dbReference type="EMBL" id="GMG35551.1"/>
    </source>
</evidence>
<keyword evidence="5" id="KW-1185">Reference proteome</keyword>
<dbReference type="PANTHER" id="PTHR46072">
    <property type="entry name" value="AMIDASE-RELATED-RELATED"/>
    <property type="match status" value="1"/>
</dbReference>
<dbReference type="EMBL" id="BSXU01002224">
    <property type="protein sequence ID" value="GMG35551.1"/>
    <property type="molecule type" value="Genomic_DNA"/>
</dbReference>
<proteinExistence type="inferred from homology"/>
<keyword evidence="2" id="KW-0378">Hydrolase</keyword>
<dbReference type="GO" id="GO:0016787">
    <property type="term" value="F:hydrolase activity"/>
    <property type="evidence" value="ECO:0007669"/>
    <property type="project" value="UniProtKB-KW"/>
</dbReference>
<dbReference type="InterPro" id="IPR036928">
    <property type="entry name" value="AS_sf"/>
</dbReference>
<reference evidence="4" key="1">
    <citation type="submission" date="2023-04" db="EMBL/GenBank/DDBJ databases">
        <title>Ambrosiozyma monospora NBRC 1965.</title>
        <authorList>
            <person name="Ichikawa N."/>
            <person name="Sato H."/>
            <person name="Tonouchi N."/>
        </authorList>
    </citation>
    <scope>NUCLEOTIDE SEQUENCE</scope>
    <source>
        <strain evidence="4">NBRC 1965</strain>
    </source>
</reference>
<evidence type="ECO:0000256" key="2">
    <source>
        <dbReference type="ARBA" id="ARBA00022801"/>
    </source>
</evidence>
<accession>A0A9W6YYM0</accession>
<name>A0A9W6YYM0_AMBMO</name>
<evidence type="ECO:0000256" key="1">
    <source>
        <dbReference type="ARBA" id="ARBA00009199"/>
    </source>
</evidence>
<feature type="domain" description="Amidase" evidence="3">
    <location>
        <begin position="29"/>
        <end position="147"/>
    </location>
</feature>
<sequence>MLSMICIAAMATSFGHGDDALSVVENRELNYHRDNLRKLYHDYFVTSGVDLIISPTYNGVAPLGINHGAAGAYYWGYTTLWNILDLPTVVLPTGLALDPKIDIQKTDPPAPRSIIEKIEADKYLPELLVDAPIAVQLTGRRYSDEEVVAVSKVIDDIVNNLS</sequence>
<organism evidence="4 5">
    <name type="scientific">Ambrosiozyma monospora</name>
    <name type="common">Yeast</name>
    <name type="synonym">Endomycopsis monosporus</name>
    <dbReference type="NCBI Taxonomy" id="43982"/>
    <lineage>
        <taxon>Eukaryota</taxon>
        <taxon>Fungi</taxon>
        <taxon>Dikarya</taxon>
        <taxon>Ascomycota</taxon>
        <taxon>Saccharomycotina</taxon>
        <taxon>Pichiomycetes</taxon>
        <taxon>Pichiales</taxon>
        <taxon>Pichiaceae</taxon>
        <taxon>Ambrosiozyma</taxon>
    </lineage>
</organism>
<protein>
    <submittedName>
        <fullName evidence="4">Unnamed protein product</fullName>
    </submittedName>
</protein>
<comment type="similarity">
    <text evidence="1">Belongs to the amidase family.</text>
</comment>
<gene>
    <name evidence="4" type="ORF">Amon01_000455500</name>
</gene>
<dbReference type="OrthoDB" id="6428749at2759"/>
<comment type="caution">
    <text evidence="4">The sequence shown here is derived from an EMBL/GenBank/DDBJ whole genome shotgun (WGS) entry which is preliminary data.</text>
</comment>
<dbReference type="SUPFAM" id="SSF75304">
    <property type="entry name" value="Amidase signature (AS) enzymes"/>
    <property type="match status" value="1"/>
</dbReference>
<dbReference type="Proteomes" id="UP001165063">
    <property type="component" value="Unassembled WGS sequence"/>
</dbReference>